<protein>
    <submittedName>
        <fullName evidence="1">Unnamed protein product</fullName>
    </submittedName>
</protein>
<gene>
    <name evidence="1" type="ORF">Cboi01_000407100</name>
</gene>
<accession>A0ACB5TW25</accession>
<sequence length="99" mass="10131">MESAWSSDGWLAGWWAGRLADRWAGRQPGGAGGAGGAGGWQASGRSTVMSGGSKKEGGQKAPDTAIHPASQPAGPQTREMGCGGRKILQAKLDKLNKLN</sequence>
<name>A0ACB5TW25_CANBO</name>
<dbReference type="EMBL" id="BSXV01002479">
    <property type="protein sequence ID" value="GME95857.1"/>
    <property type="molecule type" value="Genomic_DNA"/>
</dbReference>
<organism evidence="1 2">
    <name type="scientific">Candida boidinii</name>
    <name type="common">Yeast</name>
    <dbReference type="NCBI Taxonomy" id="5477"/>
    <lineage>
        <taxon>Eukaryota</taxon>
        <taxon>Fungi</taxon>
        <taxon>Dikarya</taxon>
        <taxon>Ascomycota</taxon>
        <taxon>Saccharomycotina</taxon>
        <taxon>Pichiomycetes</taxon>
        <taxon>Pichiales</taxon>
        <taxon>Pichiaceae</taxon>
        <taxon>Ogataea</taxon>
        <taxon>Ogataea/Candida clade</taxon>
    </lineage>
</organism>
<reference evidence="1" key="1">
    <citation type="submission" date="2023-04" db="EMBL/GenBank/DDBJ databases">
        <title>Candida boidinii NBRC 1967.</title>
        <authorList>
            <person name="Ichikawa N."/>
            <person name="Sato H."/>
            <person name="Tonouchi N."/>
        </authorList>
    </citation>
    <scope>NUCLEOTIDE SEQUENCE</scope>
    <source>
        <strain evidence="1">NBRC 1967</strain>
    </source>
</reference>
<dbReference type="Proteomes" id="UP001165101">
    <property type="component" value="Unassembled WGS sequence"/>
</dbReference>
<evidence type="ECO:0000313" key="2">
    <source>
        <dbReference type="Proteomes" id="UP001165101"/>
    </source>
</evidence>
<comment type="caution">
    <text evidence="1">The sequence shown here is derived from an EMBL/GenBank/DDBJ whole genome shotgun (WGS) entry which is preliminary data.</text>
</comment>
<proteinExistence type="predicted"/>
<evidence type="ECO:0000313" key="1">
    <source>
        <dbReference type="EMBL" id="GME95857.1"/>
    </source>
</evidence>
<keyword evidence="2" id="KW-1185">Reference proteome</keyword>